<evidence type="ECO:0000313" key="2">
    <source>
        <dbReference type="EMBL" id="KAJ0984596.1"/>
    </source>
</evidence>
<dbReference type="AlphaFoldDB" id="A0A9D5D3Q8"/>
<dbReference type="EMBL" id="JAGGNH010000001">
    <property type="protein sequence ID" value="KAJ0984596.1"/>
    <property type="molecule type" value="Genomic_DNA"/>
</dbReference>
<evidence type="ECO:0000256" key="1">
    <source>
        <dbReference type="SAM" id="MobiDB-lite"/>
    </source>
</evidence>
<evidence type="ECO:0000313" key="3">
    <source>
        <dbReference type="Proteomes" id="UP001085076"/>
    </source>
</evidence>
<reference evidence="2" key="2">
    <citation type="journal article" date="2022" name="Hortic Res">
        <title>The genome of Dioscorea zingiberensis sheds light on the biosynthesis, origin and evolution of the medicinally important diosgenin saponins.</title>
        <authorList>
            <person name="Li Y."/>
            <person name="Tan C."/>
            <person name="Li Z."/>
            <person name="Guo J."/>
            <person name="Li S."/>
            <person name="Chen X."/>
            <person name="Wang C."/>
            <person name="Dai X."/>
            <person name="Yang H."/>
            <person name="Song W."/>
            <person name="Hou L."/>
            <person name="Xu J."/>
            <person name="Tong Z."/>
            <person name="Xu A."/>
            <person name="Yuan X."/>
            <person name="Wang W."/>
            <person name="Yang Q."/>
            <person name="Chen L."/>
            <person name="Sun Z."/>
            <person name="Wang K."/>
            <person name="Pan B."/>
            <person name="Chen J."/>
            <person name="Bao Y."/>
            <person name="Liu F."/>
            <person name="Qi X."/>
            <person name="Gang D.R."/>
            <person name="Wen J."/>
            <person name="Li J."/>
        </authorList>
    </citation>
    <scope>NUCLEOTIDE SEQUENCE</scope>
    <source>
        <strain evidence="2">Dzin_1.0</strain>
    </source>
</reference>
<name>A0A9D5D3Q8_9LILI</name>
<organism evidence="2 3">
    <name type="scientific">Dioscorea zingiberensis</name>
    <dbReference type="NCBI Taxonomy" id="325984"/>
    <lineage>
        <taxon>Eukaryota</taxon>
        <taxon>Viridiplantae</taxon>
        <taxon>Streptophyta</taxon>
        <taxon>Embryophyta</taxon>
        <taxon>Tracheophyta</taxon>
        <taxon>Spermatophyta</taxon>
        <taxon>Magnoliopsida</taxon>
        <taxon>Liliopsida</taxon>
        <taxon>Dioscoreales</taxon>
        <taxon>Dioscoreaceae</taxon>
        <taxon>Dioscorea</taxon>
    </lineage>
</organism>
<keyword evidence="3" id="KW-1185">Reference proteome</keyword>
<feature type="compositionally biased region" description="Polar residues" evidence="1">
    <location>
        <begin position="22"/>
        <end position="31"/>
    </location>
</feature>
<feature type="region of interest" description="Disordered" evidence="1">
    <location>
        <begin position="22"/>
        <end position="46"/>
    </location>
</feature>
<gene>
    <name evidence="2" type="ORF">J5N97_002952</name>
</gene>
<comment type="caution">
    <text evidence="2">The sequence shown here is derived from an EMBL/GenBank/DDBJ whole genome shotgun (WGS) entry which is preliminary data.</text>
</comment>
<sequence>MPAAAAKVALPAAAVTLMISCSPSSPQSQVDCSKRRKSLKGSGGTIMKNIRNNLKREGSSFKKSAK</sequence>
<protein>
    <submittedName>
        <fullName evidence="2">Uncharacterized protein</fullName>
    </submittedName>
</protein>
<dbReference type="PROSITE" id="PS51257">
    <property type="entry name" value="PROKAR_LIPOPROTEIN"/>
    <property type="match status" value="1"/>
</dbReference>
<dbReference type="Proteomes" id="UP001085076">
    <property type="component" value="Miscellaneous, Linkage group lg01"/>
</dbReference>
<reference evidence="2" key="1">
    <citation type="submission" date="2021-03" db="EMBL/GenBank/DDBJ databases">
        <authorList>
            <person name="Li Z."/>
            <person name="Yang C."/>
        </authorList>
    </citation>
    <scope>NUCLEOTIDE SEQUENCE</scope>
    <source>
        <strain evidence="2">Dzin_1.0</strain>
        <tissue evidence="2">Leaf</tissue>
    </source>
</reference>
<proteinExistence type="predicted"/>
<accession>A0A9D5D3Q8</accession>